<comment type="caution">
    <text evidence="1">The sequence shown here is derived from an EMBL/GenBank/DDBJ whole genome shotgun (WGS) entry which is preliminary data.</text>
</comment>
<dbReference type="Proteomes" id="UP000799764">
    <property type="component" value="Unassembled WGS sequence"/>
</dbReference>
<evidence type="ECO:0000313" key="2">
    <source>
        <dbReference type="Proteomes" id="UP000799764"/>
    </source>
</evidence>
<sequence>MQTLSNRQSRRCHDRQFTVHVADRFVFASLKLLSIRPQFDIGLAVSLPFTPPDIACRGTTGKLGFRTLTSLSEGASFEMSIPGPARFCEAPAERGRSETLMGNRLVNFQDYRSRAKWSKGGNSLIRGEVKPIPVALHDARSIPRFALALPARVGRRPSSHQ</sequence>
<evidence type="ECO:0000313" key="1">
    <source>
        <dbReference type="EMBL" id="KAF2440906.1"/>
    </source>
</evidence>
<dbReference type="EMBL" id="MU001506">
    <property type="protein sequence ID" value="KAF2440906.1"/>
    <property type="molecule type" value="Genomic_DNA"/>
</dbReference>
<organism evidence="1 2">
    <name type="scientific">Karstenula rhodostoma CBS 690.94</name>
    <dbReference type="NCBI Taxonomy" id="1392251"/>
    <lineage>
        <taxon>Eukaryota</taxon>
        <taxon>Fungi</taxon>
        <taxon>Dikarya</taxon>
        <taxon>Ascomycota</taxon>
        <taxon>Pezizomycotina</taxon>
        <taxon>Dothideomycetes</taxon>
        <taxon>Pleosporomycetidae</taxon>
        <taxon>Pleosporales</taxon>
        <taxon>Massarineae</taxon>
        <taxon>Didymosphaeriaceae</taxon>
        <taxon>Karstenula</taxon>
    </lineage>
</organism>
<gene>
    <name evidence="1" type="ORF">P171DRAFT_85286</name>
</gene>
<proteinExistence type="predicted"/>
<accession>A0A9P4PDD5</accession>
<keyword evidence="2" id="KW-1185">Reference proteome</keyword>
<name>A0A9P4PDD5_9PLEO</name>
<protein>
    <submittedName>
        <fullName evidence="1">Uncharacterized protein</fullName>
    </submittedName>
</protein>
<reference evidence="1" key="1">
    <citation type="journal article" date="2020" name="Stud. Mycol.">
        <title>101 Dothideomycetes genomes: a test case for predicting lifestyles and emergence of pathogens.</title>
        <authorList>
            <person name="Haridas S."/>
            <person name="Albert R."/>
            <person name="Binder M."/>
            <person name="Bloem J."/>
            <person name="Labutti K."/>
            <person name="Salamov A."/>
            <person name="Andreopoulos B."/>
            <person name="Baker S."/>
            <person name="Barry K."/>
            <person name="Bills G."/>
            <person name="Bluhm B."/>
            <person name="Cannon C."/>
            <person name="Castanera R."/>
            <person name="Culley D."/>
            <person name="Daum C."/>
            <person name="Ezra D."/>
            <person name="Gonzalez J."/>
            <person name="Henrissat B."/>
            <person name="Kuo A."/>
            <person name="Liang C."/>
            <person name="Lipzen A."/>
            <person name="Lutzoni F."/>
            <person name="Magnuson J."/>
            <person name="Mondo S."/>
            <person name="Nolan M."/>
            <person name="Ohm R."/>
            <person name="Pangilinan J."/>
            <person name="Park H.-J."/>
            <person name="Ramirez L."/>
            <person name="Alfaro M."/>
            <person name="Sun H."/>
            <person name="Tritt A."/>
            <person name="Yoshinaga Y."/>
            <person name="Zwiers L.-H."/>
            <person name="Turgeon B."/>
            <person name="Goodwin S."/>
            <person name="Spatafora J."/>
            <person name="Crous P."/>
            <person name="Grigoriev I."/>
        </authorList>
    </citation>
    <scope>NUCLEOTIDE SEQUENCE</scope>
    <source>
        <strain evidence="1">CBS 690.94</strain>
    </source>
</reference>
<dbReference type="AlphaFoldDB" id="A0A9P4PDD5"/>